<dbReference type="InterPro" id="IPR056077">
    <property type="entry name" value="DUF7660"/>
</dbReference>
<evidence type="ECO:0000313" key="5">
    <source>
        <dbReference type="Proteomes" id="UP000319498"/>
    </source>
</evidence>
<gene>
    <name evidence="3" type="ORF">AA984_28700</name>
    <name evidence="2" type="ORF">BFO01nite_25330</name>
</gene>
<dbReference type="Pfam" id="PF24693">
    <property type="entry name" value="DUF7660"/>
    <property type="match status" value="1"/>
</dbReference>
<feature type="domain" description="DUF7660" evidence="1">
    <location>
        <begin position="12"/>
        <end position="74"/>
    </location>
</feature>
<evidence type="ECO:0000259" key="1">
    <source>
        <dbReference type="Pfam" id="PF24693"/>
    </source>
</evidence>
<evidence type="ECO:0000313" key="4">
    <source>
        <dbReference type="Proteomes" id="UP000035218"/>
    </source>
</evidence>
<dbReference type="RefSeq" id="WP_047074929.1">
    <property type="nucleotide sequence ID" value="NZ_BJOL01000014.1"/>
</dbReference>
<reference evidence="2 5" key="2">
    <citation type="submission" date="2019-06" db="EMBL/GenBank/DDBJ databases">
        <title>Whole genome shotgun sequence of Brevibacillus formosus NBRC 15716.</title>
        <authorList>
            <person name="Hosoyama A."/>
            <person name="Uohara A."/>
            <person name="Ohji S."/>
            <person name="Ichikawa N."/>
        </authorList>
    </citation>
    <scope>NUCLEOTIDE SEQUENCE [LARGE SCALE GENOMIC DNA]</scope>
    <source>
        <strain evidence="2 5">NBRC 15716</strain>
    </source>
</reference>
<dbReference type="Proteomes" id="UP000319498">
    <property type="component" value="Unassembled WGS sequence"/>
</dbReference>
<protein>
    <recommendedName>
        <fullName evidence="1">DUF7660 domain-containing protein</fullName>
    </recommendedName>
</protein>
<dbReference type="GeneID" id="87589028"/>
<accession>A0A837KHC2</accession>
<keyword evidence="5" id="KW-1185">Reference proteome</keyword>
<comment type="caution">
    <text evidence="3">The sequence shown here is derived from an EMBL/GenBank/DDBJ whole genome shotgun (WGS) entry which is preliminary data.</text>
</comment>
<reference evidence="3 4" key="1">
    <citation type="submission" date="2015-05" db="EMBL/GenBank/DDBJ databases">
        <title>Genome sequencing project for genomic taxonomy and phylogenomics of Bacillus-like bacteria.</title>
        <authorList>
            <person name="Liu B."/>
            <person name="Wang J."/>
            <person name="Zhu Y."/>
            <person name="Liu G."/>
            <person name="Chen Q."/>
            <person name="Chen Z."/>
            <person name="Lan J."/>
            <person name="Che J."/>
            <person name="Ge C."/>
            <person name="Shi H."/>
            <person name="Pan Z."/>
            <person name="Liu X."/>
        </authorList>
    </citation>
    <scope>NUCLEOTIDE SEQUENCE [LARGE SCALE GENOMIC DNA]</scope>
    <source>
        <strain evidence="3 4">DSM 9885</strain>
    </source>
</reference>
<evidence type="ECO:0000313" key="2">
    <source>
        <dbReference type="EMBL" id="GED58401.1"/>
    </source>
</evidence>
<organism evidence="3 4">
    <name type="scientific">Brevibacillus formosus</name>
    <dbReference type="NCBI Taxonomy" id="54913"/>
    <lineage>
        <taxon>Bacteria</taxon>
        <taxon>Bacillati</taxon>
        <taxon>Bacillota</taxon>
        <taxon>Bacilli</taxon>
        <taxon>Bacillales</taxon>
        <taxon>Paenibacillaceae</taxon>
        <taxon>Brevibacillus</taxon>
    </lineage>
</organism>
<dbReference type="OrthoDB" id="1373771at2"/>
<evidence type="ECO:0000313" key="3">
    <source>
        <dbReference type="EMBL" id="KLH95846.1"/>
    </source>
</evidence>
<sequence>MDVDQKDGHAYTKQDLIDFIQRSLADLENNPDWENVSLSHYLESMAAWLETHLAPDTPSWEAFAKILEASKYYE</sequence>
<name>A0A837KHC2_9BACL</name>
<proteinExistence type="predicted"/>
<dbReference type="Proteomes" id="UP000035218">
    <property type="component" value="Unassembled WGS sequence"/>
</dbReference>
<dbReference type="EMBL" id="LDCN01000017">
    <property type="protein sequence ID" value="KLH95846.1"/>
    <property type="molecule type" value="Genomic_DNA"/>
</dbReference>
<dbReference type="EMBL" id="BJOL01000014">
    <property type="protein sequence ID" value="GED58401.1"/>
    <property type="molecule type" value="Genomic_DNA"/>
</dbReference>
<dbReference type="AlphaFoldDB" id="A0A837KHC2"/>